<dbReference type="PANTHER" id="PTHR37981:SF1">
    <property type="entry name" value="SGNH HYDROLASE-TYPE ESTERASE DOMAIN-CONTAINING PROTEIN"/>
    <property type="match status" value="1"/>
</dbReference>
<dbReference type="InterPro" id="IPR013517">
    <property type="entry name" value="FG-GAP"/>
</dbReference>
<dbReference type="Pfam" id="PF13517">
    <property type="entry name" value="FG-GAP_3"/>
    <property type="match status" value="1"/>
</dbReference>
<dbReference type="SUPFAM" id="SSF52266">
    <property type="entry name" value="SGNH hydrolase"/>
    <property type="match status" value="2"/>
</dbReference>
<keyword evidence="5" id="KW-0378">Hydrolase</keyword>
<evidence type="ECO:0000256" key="2">
    <source>
        <dbReference type="SAM" id="MobiDB-lite"/>
    </source>
</evidence>
<feature type="domain" description="SGNH hydrolase-type esterase" evidence="4">
    <location>
        <begin position="492"/>
        <end position="671"/>
    </location>
</feature>
<evidence type="ECO:0000256" key="3">
    <source>
        <dbReference type="SAM" id="SignalP"/>
    </source>
</evidence>
<dbReference type="CDD" id="cd01823">
    <property type="entry name" value="SEST_like"/>
    <property type="match status" value="1"/>
</dbReference>
<dbReference type="InterPro" id="IPR037460">
    <property type="entry name" value="SEST-like"/>
</dbReference>
<evidence type="ECO:0000313" key="5">
    <source>
        <dbReference type="EMBL" id="KAH7114166.1"/>
    </source>
</evidence>
<dbReference type="Gene3D" id="2.130.10.130">
    <property type="entry name" value="Integrin alpha, N-terminal"/>
    <property type="match status" value="2"/>
</dbReference>
<evidence type="ECO:0000313" key="6">
    <source>
        <dbReference type="Proteomes" id="UP000717696"/>
    </source>
</evidence>
<dbReference type="SUPFAM" id="SSF69318">
    <property type="entry name" value="Integrin alpha N-terminal domain"/>
    <property type="match status" value="2"/>
</dbReference>
<feature type="region of interest" description="Disordered" evidence="2">
    <location>
        <begin position="699"/>
        <end position="723"/>
    </location>
</feature>
<evidence type="ECO:0000259" key="4">
    <source>
        <dbReference type="Pfam" id="PF13472"/>
    </source>
</evidence>
<dbReference type="GO" id="GO:0006629">
    <property type="term" value="P:lipid metabolic process"/>
    <property type="evidence" value="ECO:0007669"/>
    <property type="project" value="TreeGrafter"/>
</dbReference>
<dbReference type="GO" id="GO:0016788">
    <property type="term" value="F:hydrolase activity, acting on ester bonds"/>
    <property type="evidence" value="ECO:0007669"/>
    <property type="project" value="InterPro"/>
</dbReference>
<dbReference type="InterPro" id="IPR013830">
    <property type="entry name" value="SGNH_hydro"/>
</dbReference>
<dbReference type="Pfam" id="PF13472">
    <property type="entry name" value="Lipase_GDSL_2"/>
    <property type="match status" value="1"/>
</dbReference>
<feature type="chain" id="PRO_5040138067" evidence="3">
    <location>
        <begin position="21"/>
        <end position="1437"/>
    </location>
</feature>
<proteinExistence type="predicted"/>
<evidence type="ECO:0000256" key="1">
    <source>
        <dbReference type="ARBA" id="ARBA00022729"/>
    </source>
</evidence>
<dbReference type="Gene3D" id="3.40.50.1110">
    <property type="entry name" value="SGNH hydrolase"/>
    <property type="match status" value="2"/>
</dbReference>
<dbReference type="EMBL" id="JAGMUU010000043">
    <property type="protein sequence ID" value="KAH7114166.1"/>
    <property type="molecule type" value="Genomic_DNA"/>
</dbReference>
<accession>A0A9P9IAX0</accession>
<comment type="caution">
    <text evidence="5">The sequence shown here is derived from an EMBL/GenBank/DDBJ whole genome shotgun (WGS) entry which is preliminary data.</text>
</comment>
<protein>
    <submittedName>
        <fullName evidence="5">SGNH hydrolase-type esterase domain-containing protein</fullName>
    </submittedName>
</protein>
<keyword evidence="6" id="KW-1185">Reference proteome</keyword>
<organism evidence="5 6">
    <name type="scientific">Dactylonectria estremocensis</name>
    <dbReference type="NCBI Taxonomy" id="1079267"/>
    <lineage>
        <taxon>Eukaryota</taxon>
        <taxon>Fungi</taxon>
        <taxon>Dikarya</taxon>
        <taxon>Ascomycota</taxon>
        <taxon>Pezizomycotina</taxon>
        <taxon>Sordariomycetes</taxon>
        <taxon>Hypocreomycetidae</taxon>
        <taxon>Hypocreales</taxon>
        <taxon>Nectriaceae</taxon>
        <taxon>Dactylonectria</taxon>
    </lineage>
</organism>
<gene>
    <name evidence="5" type="ORF">B0J13DRAFT_515152</name>
</gene>
<dbReference type="CDD" id="cd01833">
    <property type="entry name" value="XynB_like"/>
    <property type="match status" value="1"/>
</dbReference>
<name>A0A9P9IAX0_9HYPO</name>
<dbReference type="InterPro" id="IPR036514">
    <property type="entry name" value="SGNH_hydro_sf"/>
</dbReference>
<keyword evidence="1 3" id="KW-0732">Signal</keyword>
<dbReference type="Proteomes" id="UP000717696">
    <property type="component" value="Unassembled WGS sequence"/>
</dbReference>
<feature type="signal peptide" evidence="3">
    <location>
        <begin position="1"/>
        <end position="20"/>
    </location>
</feature>
<dbReference type="OrthoDB" id="2119228at2759"/>
<reference evidence="5" key="1">
    <citation type="journal article" date="2021" name="Nat. Commun.">
        <title>Genetic determinants of endophytism in the Arabidopsis root mycobiome.</title>
        <authorList>
            <person name="Mesny F."/>
            <person name="Miyauchi S."/>
            <person name="Thiergart T."/>
            <person name="Pickel B."/>
            <person name="Atanasova L."/>
            <person name="Karlsson M."/>
            <person name="Huettel B."/>
            <person name="Barry K.W."/>
            <person name="Haridas S."/>
            <person name="Chen C."/>
            <person name="Bauer D."/>
            <person name="Andreopoulos W."/>
            <person name="Pangilinan J."/>
            <person name="LaButti K."/>
            <person name="Riley R."/>
            <person name="Lipzen A."/>
            <person name="Clum A."/>
            <person name="Drula E."/>
            <person name="Henrissat B."/>
            <person name="Kohler A."/>
            <person name="Grigoriev I.V."/>
            <person name="Martin F.M."/>
            <person name="Hacquard S."/>
        </authorList>
    </citation>
    <scope>NUCLEOTIDE SEQUENCE</scope>
    <source>
        <strain evidence="5">MPI-CAGE-AT-0021</strain>
    </source>
</reference>
<dbReference type="PANTHER" id="PTHR37981">
    <property type="entry name" value="LIPASE 2"/>
    <property type="match status" value="1"/>
</dbReference>
<sequence>MRWSLWHGLAMIPLIGHAIALPATSNFASMLMPRADDDFDNSDLSFIKKLAAVGDSYSAGIGAGDRLGKLTSRPDYACSRYSHGYPNIVNSDGRLGDESKRTFEFKSCSGAVMDDVLDTQIPELSSDQQFILLSAGGNDAELVNILNHCVYQWATFNSYQWLVAKLAETFDEELHPWIKKLDIGSLARTCEKQLEISQGLIEDDAFSNKIDAVLKAAKAKLAPGGMIYYTGYAKFWATDMSATCDKVTWTTWAHVGCLYLTTDHRKKMNDLVELMNDKLAAAVKRAGSSVKFINYDNMVGKFGGRYCESGVDESTVESNQRIDLMFYELNTLDPLGKSPWKRSDRQSLTGTFAGNQAIFAQIAIGLDPKSNFTFEQHLDDESMSSALNNAGILAETDDDGSGEDGIEVPNILPDGYGRAFHPQVVLHKLIAERIIFEMINVNNANNGYEQLPYGFAPLTCEIDRSPTPYLTHKGTTPGKAINSGINLRILGVGDSITRGIGSSDGNGYRKRLKEDLSKNDVFFAGTESDGDMENGNYGAWRGKSIKYIADHIGPSLKHRPNIILLHAGTNDLDDRSQYSSEGNDPDGIASRLGALIDKMVDACPDAVILVAMIIKTCDSHKAPRHDAYTELIPGVVKTRRSKGAHVLAVDFTDFPLNKLTDCIHPTTEGYKTFADYWYDYIHQIPSSWITKPIGNDPDLSNAGSDKNGGISTDIPAPDYGNPIVPKSKTEVQEAFDAAIKGDESACKTRPTWKGAGQIARGVGETGEWKFTENWGKAGQVFDGIGRAGEHVRFHDMDGDGKADYLWLDPESGRMHCWLNKMPEGFVKAGTHEQGIIAVGTAPSEKVYIADANGDGLADYLVVNPNDGSVDVWWNNGPDDNAPNGWNWHRAGQLSAGIPHANLATLRFPDINGDKRADYVIIGKDGSLGHLMNTGTDTGRTVEWVSRHGIATGESYKLKDFSKLINGDGRDDYLVFDSDVGLSGFLNQPSNREGLPQWVKQADKAFAVGIREQLSSIHLADMDGNGKVDYIYVDDKGAVQIWHNRGSADISMAIDGLRFADIDGDGIDDYIWVEPDTGAPHVRLNMGPDSNDQFGWGWKALNDGNPIARGTAPGNKIRFADIDGNGRDDYIVIDPLDGGMRGWLNGGPGDNEYGWNFLPQGRIFQGGIGPGANVRLADVDGDGFDDYIYLHPGGRTTIYRNKWNKESPMDSWVRMESMEAKHGIQRRPEEILFHDINGDGRDDYLWVNPLNGIVRAWINNYPNTPAWVDSGEYAGSIGTAGNNIRFATLQRNGRASLVAVNRKTNAIAAWLNSCDDLGEPQRNNRVLFTSRAGNLKNGKVIWSVHNETTEHHIPDMCNVNVVTSVILTEDKEYPTEFDTFDIHGAKNCKYSGAEDKVGRMTCDKVNGIRCYDYHNWDDRTPCTIHKERTWVTKFVCDW</sequence>
<dbReference type="InterPro" id="IPR028994">
    <property type="entry name" value="Integrin_alpha_N"/>
</dbReference>